<keyword evidence="1" id="KW-0812">Transmembrane</keyword>
<evidence type="ECO:0000313" key="2">
    <source>
        <dbReference type="EMBL" id="SNY49734.1"/>
    </source>
</evidence>
<sequence length="137" mass="15532">MSEPSTLLLLADAILIIHFLVVLFVVGGLLAIYLGHFLTWHWVGNKTFRLLHLLAIAIVVLQSWLGVICPLTVWEMALREKAGAATYAGSFVQHWLQYLLYYTAPDWVFIALYSGFACLVLMSWYLVPPVSHKKLSR</sequence>
<keyword evidence="3" id="KW-1185">Reference proteome</keyword>
<accession>A0A285IP51</accession>
<dbReference type="OrthoDB" id="370375at2"/>
<dbReference type="RefSeq" id="WP_097110778.1">
    <property type="nucleotide sequence ID" value="NZ_OBEB01000002.1"/>
</dbReference>
<dbReference type="AlphaFoldDB" id="A0A285IP51"/>
<evidence type="ECO:0008006" key="4">
    <source>
        <dbReference type="Google" id="ProtNLM"/>
    </source>
</evidence>
<feature type="transmembrane region" description="Helical" evidence="1">
    <location>
        <begin position="107"/>
        <end position="127"/>
    </location>
</feature>
<feature type="transmembrane region" description="Helical" evidence="1">
    <location>
        <begin position="7"/>
        <end position="38"/>
    </location>
</feature>
<protein>
    <recommendedName>
        <fullName evidence="4">DUF2784 domain-containing protein</fullName>
    </recommendedName>
</protein>
<dbReference type="Proteomes" id="UP000219353">
    <property type="component" value="Unassembled WGS sequence"/>
</dbReference>
<reference evidence="3" key="1">
    <citation type="submission" date="2017-09" db="EMBL/GenBank/DDBJ databases">
        <authorList>
            <person name="Varghese N."/>
            <person name="Submissions S."/>
        </authorList>
    </citation>
    <scope>NUCLEOTIDE SEQUENCE [LARGE SCALE GENOMIC DNA]</scope>
    <source>
        <strain evidence="3">CGMCC 1.12461</strain>
    </source>
</reference>
<dbReference type="Pfam" id="PF10861">
    <property type="entry name" value="DUF2784"/>
    <property type="match status" value="1"/>
</dbReference>
<dbReference type="InterPro" id="IPR021218">
    <property type="entry name" value="DUF2784"/>
</dbReference>
<keyword evidence="1" id="KW-1133">Transmembrane helix</keyword>
<keyword evidence="1" id="KW-0472">Membrane</keyword>
<gene>
    <name evidence="2" type="ORF">SAMN06297280_1520</name>
</gene>
<organism evidence="2 3">
    <name type="scientific">Arsukibacterium tuosuense</name>
    <dbReference type="NCBI Taxonomy" id="1323745"/>
    <lineage>
        <taxon>Bacteria</taxon>
        <taxon>Pseudomonadati</taxon>
        <taxon>Pseudomonadota</taxon>
        <taxon>Gammaproteobacteria</taxon>
        <taxon>Chromatiales</taxon>
        <taxon>Chromatiaceae</taxon>
        <taxon>Arsukibacterium</taxon>
    </lineage>
</organism>
<proteinExistence type="predicted"/>
<dbReference type="EMBL" id="OBEB01000002">
    <property type="protein sequence ID" value="SNY49734.1"/>
    <property type="molecule type" value="Genomic_DNA"/>
</dbReference>
<evidence type="ECO:0000256" key="1">
    <source>
        <dbReference type="SAM" id="Phobius"/>
    </source>
</evidence>
<feature type="transmembrane region" description="Helical" evidence="1">
    <location>
        <begin position="50"/>
        <end position="72"/>
    </location>
</feature>
<evidence type="ECO:0000313" key="3">
    <source>
        <dbReference type="Proteomes" id="UP000219353"/>
    </source>
</evidence>
<name>A0A285IP51_9GAMM</name>